<dbReference type="InterPro" id="IPR045087">
    <property type="entry name" value="Cu-oxidase_fam"/>
</dbReference>
<feature type="domain" description="Plastocyanin-like" evidence="4">
    <location>
        <begin position="55"/>
        <end position="88"/>
    </location>
</feature>
<dbReference type="CDD" id="cd13868">
    <property type="entry name" value="CuRO_2_CotA_like"/>
    <property type="match status" value="1"/>
</dbReference>
<evidence type="ECO:0000313" key="5">
    <source>
        <dbReference type="EMBL" id="ANQ47161.1"/>
    </source>
</evidence>
<proteinExistence type="inferred from homology"/>
<dbReference type="Pfam" id="PF07731">
    <property type="entry name" value="Cu-oxidase_2"/>
    <property type="match status" value="1"/>
</dbReference>
<evidence type="ECO:0000259" key="4">
    <source>
        <dbReference type="Pfam" id="PF07732"/>
    </source>
</evidence>
<dbReference type="CDD" id="cd13844">
    <property type="entry name" value="CuRO_1_BOD_CotA_like"/>
    <property type="match status" value="1"/>
</dbReference>
<evidence type="ECO:0000259" key="3">
    <source>
        <dbReference type="Pfam" id="PF07731"/>
    </source>
</evidence>
<feature type="non-terminal residue" evidence="5">
    <location>
        <position position="615"/>
    </location>
</feature>
<dbReference type="PANTHER" id="PTHR48267:SF1">
    <property type="entry name" value="BILIRUBIN OXIDASE"/>
    <property type="match status" value="1"/>
</dbReference>
<gene>
    <name evidence="5" type="primary">mokA</name>
</gene>
<feature type="compositionally biased region" description="Low complexity" evidence="2">
    <location>
        <begin position="532"/>
        <end position="553"/>
    </location>
</feature>
<reference evidence="5" key="1">
    <citation type="submission" date="2015-12" db="EMBL/GenBank/DDBJ databases">
        <title>Analysis of the manganese oxidase and its encoding gene of Lysinibacillus MK-1.</title>
        <authorList>
            <person name="Tang W."/>
        </authorList>
    </citation>
    <scope>NUCLEOTIDE SEQUENCE</scope>
    <source>
        <strain evidence="5">MK-1</strain>
    </source>
</reference>
<protein>
    <submittedName>
        <fullName evidence="5">Cot-like copper oxide</fullName>
    </submittedName>
</protein>
<name>A0A1B1FMB5_9BACI</name>
<evidence type="ECO:0000256" key="2">
    <source>
        <dbReference type="SAM" id="MobiDB-lite"/>
    </source>
</evidence>
<dbReference type="AlphaFoldDB" id="A0A1B1FMB5"/>
<feature type="region of interest" description="Disordered" evidence="2">
    <location>
        <begin position="526"/>
        <end position="553"/>
    </location>
</feature>
<dbReference type="Pfam" id="PF07732">
    <property type="entry name" value="Cu-oxidase_3"/>
    <property type="match status" value="1"/>
</dbReference>
<dbReference type="Gene3D" id="2.60.40.420">
    <property type="entry name" value="Cupredoxins - blue copper proteins"/>
    <property type="match status" value="3"/>
</dbReference>
<sequence length="615" mass="70850">MQINPSVPATIPKFVDELPKPMIAKPKYSRGQQKNDYYELVMMEGQHRFHKHFPNTLIWGYNGLYPGPTIEASKDKTIYVKYKNQLPLQHFLPVDFTLHAANDSQEVRTVTHLHGANVDWQSDGHPEAWYTRDYRHTGPKFNKEIHEYTNHQPGTTMWYHDHAMALTRLNVYAGLAGFYLLRDALEERSNLPCGDYEYPILIQDKSFNEDGSLFYPDEPPFPVPVHPSITPGFVGNTIVVNGKLWPYLDVEPRKYRFRFLNGSNRRGYVISLSNDQPMFQIGTDGGFLPAPQLIQSVELLPAERTDVIIDFSSCAGQEITLLNTDTDFSDEHTNVIMQFRVTVPLKCEDTSEIPERLAVSMDLHPHHAHIERQLPLTATTDEFGRPMLLLNDRMYHDPATEKPSLDSVEVWNFINATPFIHPIHLHLIQFKILERRPFDLEIYQNEGIVQFTGPPEEPRDYERGWKDTVKADAGKVTKIIMHWKDHIGNYMWHCHFLEHEDHDMMRPILVMKDVHAVQQPHVAVEHPATHQEATAPTNPTSTTSTTHHSESSAPLLNAVEHSSHEEERVDSPTEEESITFHIGDNTQHMPTLLFPALPSNTNTSRNRPQRRTRRF</sequence>
<dbReference type="GO" id="GO:0005507">
    <property type="term" value="F:copper ion binding"/>
    <property type="evidence" value="ECO:0007669"/>
    <property type="project" value="InterPro"/>
</dbReference>
<feature type="domain" description="Plastocyanin-like" evidence="3">
    <location>
        <begin position="387"/>
        <end position="512"/>
    </location>
</feature>
<dbReference type="CDD" id="cd13891">
    <property type="entry name" value="CuRO_3_CotA_like"/>
    <property type="match status" value="1"/>
</dbReference>
<dbReference type="InterPro" id="IPR011707">
    <property type="entry name" value="Cu-oxidase-like_N"/>
</dbReference>
<dbReference type="SUPFAM" id="SSF49503">
    <property type="entry name" value="Cupredoxins"/>
    <property type="match status" value="3"/>
</dbReference>
<dbReference type="InterPro" id="IPR008972">
    <property type="entry name" value="Cupredoxin"/>
</dbReference>
<dbReference type="EMBL" id="KU366610">
    <property type="protein sequence ID" value="ANQ47161.1"/>
    <property type="molecule type" value="Genomic_DNA"/>
</dbReference>
<dbReference type="InterPro" id="IPR011706">
    <property type="entry name" value="Cu-oxidase_C"/>
</dbReference>
<dbReference type="GO" id="GO:0016491">
    <property type="term" value="F:oxidoreductase activity"/>
    <property type="evidence" value="ECO:0007669"/>
    <property type="project" value="InterPro"/>
</dbReference>
<comment type="similarity">
    <text evidence="1">Belongs to the multicopper oxidase family.</text>
</comment>
<accession>A0A1B1FMB5</accession>
<dbReference type="PANTHER" id="PTHR48267">
    <property type="entry name" value="CUPREDOXIN SUPERFAMILY PROTEIN"/>
    <property type="match status" value="1"/>
</dbReference>
<evidence type="ECO:0000256" key="1">
    <source>
        <dbReference type="ARBA" id="ARBA00010609"/>
    </source>
</evidence>
<organism evidence="5">
    <name type="scientific">Lysinibacillus sp. MK-1</name>
    <dbReference type="NCBI Taxonomy" id="1867895"/>
    <lineage>
        <taxon>Bacteria</taxon>
        <taxon>Bacillati</taxon>
        <taxon>Bacillota</taxon>
        <taxon>Bacilli</taxon>
        <taxon>Bacillales</taxon>
        <taxon>Bacillaceae</taxon>
        <taxon>Lysinibacillus</taxon>
    </lineage>
</organism>
<feature type="region of interest" description="Disordered" evidence="2">
    <location>
        <begin position="584"/>
        <end position="615"/>
    </location>
</feature>